<evidence type="ECO:0000313" key="4">
    <source>
        <dbReference type="Proteomes" id="UP001415857"/>
    </source>
</evidence>
<dbReference type="PANTHER" id="PTHR44303:SF2">
    <property type="entry name" value="DNAJ HOMOLOG SUBFAMILY C MEMBER 16"/>
    <property type="match status" value="1"/>
</dbReference>
<dbReference type="Gene3D" id="3.40.30.10">
    <property type="entry name" value="Glutaredoxin"/>
    <property type="match status" value="1"/>
</dbReference>
<dbReference type="AlphaFoldDB" id="A0AAP0WWK9"/>
<keyword evidence="1" id="KW-1133">Transmembrane helix</keyword>
<keyword evidence="1" id="KW-0812">Transmembrane</keyword>
<dbReference type="Proteomes" id="UP001415857">
    <property type="component" value="Unassembled WGS sequence"/>
</dbReference>
<organism evidence="3 4">
    <name type="scientific">Liquidambar formosana</name>
    <name type="common">Formosan gum</name>
    <dbReference type="NCBI Taxonomy" id="63359"/>
    <lineage>
        <taxon>Eukaryota</taxon>
        <taxon>Viridiplantae</taxon>
        <taxon>Streptophyta</taxon>
        <taxon>Embryophyta</taxon>
        <taxon>Tracheophyta</taxon>
        <taxon>Spermatophyta</taxon>
        <taxon>Magnoliopsida</taxon>
        <taxon>eudicotyledons</taxon>
        <taxon>Gunneridae</taxon>
        <taxon>Pentapetalae</taxon>
        <taxon>Saxifragales</taxon>
        <taxon>Altingiaceae</taxon>
        <taxon>Liquidambar</taxon>
    </lineage>
</organism>
<proteinExistence type="predicted"/>
<keyword evidence="4" id="KW-1185">Reference proteome</keyword>
<gene>
    <name evidence="3" type="ORF">L1049_028178</name>
</gene>
<sequence length="477" mass="54615">MASTIKAYCLPVILFSLAMFFQLFVLPRSFPPSHYDVLGIKRHSSIEEVTEAYEKRSSKWNSGVEVPAIIDFIKIRYAFELLTNPVWKRNYDIFAIEEQLNVIEKVNGKYEGRSFLEIELPLLQAASTDPGDHVFNAITSKDFQSMFENTKAWLVQLYSFGSDRCEQFSNYWKRIATLLDGVANTGMVELGEVQLATFLAERKPTGQPFFRNGVPSLIVLPSGCRTSDCLIRYHGELSVDAVTDWFATNILGLPRIIYYTKESLGQRFLQQSSPHKVKVIFFSATGERATPFMRQAAKNYWAYASFAFVLWQEEESSFWWNTFKVESAPAIVFLKESGVEPVVHHGSMDNSFFSNIMEQNKQQELPQLRSLTSMELGCDARGYSRAGNDTMTWYCVILAGRLSPELYKMRETMRRVQKILSNDGELKGANEDQWSAPSTIAVKEKRLTFAWLDGEAQQVSSILFYFRFCLSSMLMMF</sequence>
<dbReference type="CDD" id="cd06257">
    <property type="entry name" value="DnaJ"/>
    <property type="match status" value="1"/>
</dbReference>
<evidence type="ECO:0000256" key="1">
    <source>
        <dbReference type="SAM" id="Phobius"/>
    </source>
</evidence>
<dbReference type="InterPro" id="IPR036869">
    <property type="entry name" value="J_dom_sf"/>
</dbReference>
<evidence type="ECO:0000313" key="3">
    <source>
        <dbReference type="EMBL" id="KAK9278605.1"/>
    </source>
</evidence>
<feature type="domain" description="J" evidence="2">
    <location>
        <begin position="33"/>
        <end position="95"/>
    </location>
</feature>
<reference evidence="3 4" key="1">
    <citation type="journal article" date="2024" name="Plant J.">
        <title>Genome sequences and population genomics reveal climatic adaptation and genomic divergence between two closely related sweetgum species.</title>
        <authorList>
            <person name="Xu W.Q."/>
            <person name="Ren C.Q."/>
            <person name="Zhang X.Y."/>
            <person name="Comes H.P."/>
            <person name="Liu X.H."/>
            <person name="Li Y.G."/>
            <person name="Kettle C.J."/>
            <person name="Jalonen R."/>
            <person name="Gaisberger H."/>
            <person name="Ma Y.Z."/>
            <person name="Qiu Y.X."/>
        </authorList>
    </citation>
    <scope>NUCLEOTIDE SEQUENCE [LARGE SCALE GENOMIC DNA]</scope>
    <source>
        <strain evidence="3">Hangzhou</strain>
    </source>
</reference>
<dbReference type="InterPro" id="IPR052448">
    <property type="entry name" value="DnaJ_C16_autophagy_reg"/>
</dbReference>
<dbReference type="InterPro" id="IPR001623">
    <property type="entry name" value="DnaJ_domain"/>
</dbReference>
<dbReference type="InterPro" id="IPR036249">
    <property type="entry name" value="Thioredoxin-like_sf"/>
</dbReference>
<keyword evidence="1" id="KW-0472">Membrane</keyword>
<accession>A0AAP0WWK9</accession>
<dbReference type="SUPFAM" id="SSF52833">
    <property type="entry name" value="Thioredoxin-like"/>
    <property type="match status" value="2"/>
</dbReference>
<dbReference type="SUPFAM" id="SSF46565">
    <property type="entry name" value="Chaperone J-domain"/>
    <property type="match status" value="1"/>
</dbReference>
<dbReference type="EMBL" id="JBBPBK010000009">
    <property type="protein sequence ID" value="KAK9278605.1"/>
    <property type="molecule type" value="Genomic_DNA"/>
</dbReference>
<dbReference type="PROSITE" id="PS50076">
    <property type="entry name" value="DNAJ_2"/>
    <property type="match status" value="1"/>
</dbReference>
<evidence type="ECO:0000259" key="2">
    <source>
        <dbReference type="PROSITE" id="PS50076"/>
    </source>
</evidence>
<dbReference type="PANTHER" id="PTHR44303">
    <property type="entry name" value="DNAJ HOMOLOG SUBFAMILY C MEMBER 16"/>
    <property type="match status" value="1"/>
</dbReference>
<protein>
    <recommendedName>
        <fullName evidence="2">J domain-containing protein</fullName>
    </recommendedName>
</protein>
<comment type="caution">
    <text evidence="3">The sequence shown here is derived from an EMBL/GenBank/DDBJ whole genome shotgun (WGS) entry which is preliminary data.</text>
</comment>
<dbReference type="Gene3D" id="1.10.287.110">
    <property type="entry name" value="DnaJ domain"/>
    <property type="match status" value="1"/>
</dbReference>
<dbReference type="Pfam" id="PF00226">
    <property type="entry name" value="DnaJ"/>
    <property type="match status" value="1"/>
</dbReference>
<name>A0AAP0WWK9_LIQFO</name>
<feature type="transmembrane region" description="Helical" evidence="1">
    <location>
        <begin position="7"/>
        <end position="26"/>
    </location>
</feature>